<sequence>MVTFLSQLLNLDRSLVPECWNIFKDLVWCDEYVQDLLQNPENGFRSFGIALGLAARTLYPPSMYCTKPDCPRNIEHLPLKQEHQQATVVFTHAEGTLPAYHVHLKCDKCKRDYHHNYYVEEGKRHYYDEVPEMFEVGEHQFVDRRLVLHWMSSMGHSWTSAYGCVQTYEDLNSTAPVSPPFPEWQFSSALRIEHVWDAFTLLSLLEDSKKRSSPLCVPHGGQHKDRFLDAVRQRNLRIRLTGQPEMHHRCKKCVRYYEGGPGGMRSVSCVVVDGVTIGHPCCAIHNCQEPLANQRHRYCQSHSAQNSICAIQGCEEPIGAPNTLVCNNAVHRKIWTRHKERGQARFTLAARLRNARLMTAPADADEVSLEQLSDLATE</sequence>
<dbReference type="Proteomes" id="UP000703269">
    <property type="component" value="Unassembled WGS sequence"/>
</dbReference>
<dbReference type="Pfam" id="PF18721">
    <property type="entry name" value="CxC6"/>
    <property type="match status" value="1"/>
</dbReference>
<keyword evidence="4" id="KW-1185">Reference proteome</keyword>
<dbReference type="AlphaFoldDB" id="A0A9P3GQ70"/>
<feature type="domain" description="CxC5 like cysteine cluster associated with KDZ" evidence="1">
    <location>
        <begin position="54"/>
        <end position="170"/>
    </location>
</feature>
<dbReference type="OrthoDB" id="2798809at2759"/>
<feature type="non-terminal residue" evidence="3">
    <location>
        <position position="378"/>
    </location>
</feature>
<evidence type="ECO:0000313" key="4">
    <source>
        <dbReference type="Proteomes" id="UP000703269"/>
    </source>
</evidence>
<dbReference type="Pfam" id="PF18718">
    <property type="entry name" value="CxC5"/>
    <property type="match status" value="1"/>
</dbReference>
<reference evidence="3 4" key="1">
    <citation type="submission" date="2021-08" db="EMBL/GenBank/DDBJ databases">
        <title>Draft Genome Sequence of Phanerochaete sordida strain YK-624.</title>
        <authorList>
            <person name="Mori T."/>
            <person name="Dohra H."/>
            <person name="Suzuki T."/>
            <person name="Kawagishi H."/>
            <person name="Hirai H."/>
        </authorList>
    </citation>
    <scope>NUCLEOTIDE SEQUENCE [LARGE SCALE GENOMIC DNA]</scope>
    <source>
        <strain evidence="3 4">YK-624</strain>
    </source>
</reference>
<evidence type="ECO:0000259" key="2">
    <source>
        <dbReference type="Pfam" id="PF18721"/>
    </source>
</evidence>
<evidence type="ECO:0008006" key="5">
    <source>
        <dbReference type="Google" id="ProtNLM"/>
    </source>
</evidence>
<organism evidence="3 4">
    <name type="scientific">Phanerochaete sordida</name>
    <dbReference type="NCBI Taxonomy" id="48140"/>
    <lineage>
        <taxon>Eukaryota</taxon>
        <taxon>Fungi</taxon>
        <taxon>Dikarya</taxon>
        <taxon>Basidiomycota</taxon>
        <taxon>Agaricomycotina</taxon>
        <taxon>Agaricomycetes</taxon>
        <taxon>Polyporales</taxon>
        <taxon>Phanerochaetaceae</taxon>
        <taxon>Phanerochaete</taxon>
    </lineage>
</organism>
<accession>A0A9P3GQ70</accession>
<protein>
    <recommendedName>
        <fullName evidence="5">CxC5 like cysteine cluster associated with KDZ domain-containing protein</fullName>
    </recommendedName>
</protein>
<comment type="caution">
    <text evidence="3">The sequence shown here is derived from an EMBL/GenBank/DDBJ whole genome shotgun (WGS) entry which is preliminary data.</text>
</comment>
<evidence type="ECO:0000313" key="3">
    <source>
        <dbReference type="EMBL" id="GJE98851.1"/>
    </source>
</evidence>
<gene>
    <name evidence="3" type="ORF">PsYK624_150880</name>
</gene>
<dbReference type="EMBL" id="BPQB01000095">
    <property type="protein sequence ID" value="GJE98851.1"/>
    <property type="molecule type" value="Genomic_DNA"/>
</dbReference>
<feature type="domain" description="CxC6 like cysteine cluster associated with KDZ" evidence="2">
    <location>
        <begin position="271"/>
        <end position="337"/>
    </location>
</feature>
<proteinExistence type="predicted"/>
<name>A0A9P3GQ70_9APHY</name>
<dbReference type="InterPro" id="IPR040898">
    <property type="entry name" value="CxC6"/>
</dbReference>
<evidence type="ECO:0000259" key="1">
    <source>
        <dbReference type="Pfam" id="PF18718"/>
    </source>
</evidence>
<dbReference type="InterPro" id="IPR041539">
    <property type="entry name" value="CxC5"/>
</dbReference>